<feature type="domain" description="DUF447" evidence="1">
    <location>
        <begin position="6"/>
        <end position="116"/>
    </location>
</feature>
<dbReference type="InterPro" id="IPR049288">
    <property type="entry name" value="DUF447_C"/>
</dbReference>
<dbReference type="Gene3D" id="2.30.110.10">
    <property type="entry name" value="Electron Transport, Fmn-binding Protein, Chain A"/>
    <property type="match status" value="1"/>
</dbReference>
<evidence type="ECO:0000313" key="3">
    <source>
        <dbReference type="EMBL" id="QBY55614.1"/>
    </source>
</evidence>
<dbReference type="EMBL" id="CP038636">
    <property type="protein sequence ID" value="QBY55614.1"/>
    <property type="molecule type" value="Genomic_DNA"/>
</dbReference>
<dbReference type="Pfam" id="PF04289">
    <property type="entry name" value="DUF447_N"/>
    <property type="match status" value="1"/>
</dbReference>
<dbReference type="InterPro" id="IPR007386">
    <property type="entry name" value="DUF447_N"/>
</dbReference>
<dbReference type="KEGG" id="cox:E0W60_31960"/>
<dbReference type="InterPro" id="IPR012349">
    <property type="entry name" value="Split_barrel_FMN-bd"/>
</dbReference>
<reference evidence="3 4" key="1">
    <citation type="submission" date="2019-03" db="EMBL/GenBank/DDBJ databases">
        <title>Efficiently degradation of phenoxyalkanoic acid herbicides by Cupriavidus oxalaticus strain X32.</title>
        <authorList>
            <person name="Sheng X."/>
        </authorList>
    </citation>
    <scope>NUCLEOTIDE SEQUENCE [LARGE SCALE GENOMIC DNA]</scope>
    <source>
        <strain evidence="3 4">X32</strain>
        <plasmid evidence="3 4">unnamed1</plasmid>
    </source>
</reference>
<dbReference type="OrthoDB" id="2112021at2"/>
<dbReference type="SUPFAM" id="SSF50475">
    <property type="entry name" value="FMN-binding split barrel"/>
    <property type="match status" value="1"/>
</dbReference>
<evidence type="ECO:0000313" key="4">
    <source>
        <dbReference type="Proteomes" id="UP000295294"/>
    </source>
</evidence>
<keyword evidence="3" id="KW-0614">Plasmid</keyword>
<feature type="domain" description="DUF447" evidence="2">
    <location>
        <begin position="127"/>
        <end position="179"/>
    </location>
</feature>
<sequence length="193" mass="21320">MNDLIYETIVTTVSAAGRPHIAPMGVRHRGDDIVLMPFRPSTTYDNIVGTGAAVVNLTNDVRVFAGCLTGRHRWPTVAAERIRGVRLAGALSHLELRLRDEGGDPNRPTLRMARVYQCRHGDFPGFNRAQAAVIEAAVLVSRLHMLAPDKIAREMAYLQIAIDKTAGPAEHEAWQWLRERIDAHNAASLETTP</sequence>
<proteinExistence type="predicted"/>
<protein>
    <submittedName>
        <fullName evidence="3">DUF447 family protein</fullName>
    </submittedName>
</protein>
<evidence type="ECO:0000259" key="2">
    <source>
        <dbReference type="Pfam" id="PF20766"/>
    </source>
</evidence>
<name>A0A4P7LHB0_9BURK</name>
<dbReference type="Proteomes" id="UP000295294">
    <property type="component" value="Plasmid unnamed1"/>
</dbReference>
<dbReference type="AlphaFoldDB" id="A0A4P7LHB0"/>
<gene>
    <name evidence="3" type="ORF">E0W60_31960</name>
</gene>
<dbReference type="RefSeq" id="WP_135706853.1">
    <property type="nucleotide sequence ID" value="NZ_CP038636.1"/>
</dbReference>
<geneLocation type="plasmid" evidence="3">
    <name>unnamed1</name>
</geneLocation>
<evidence type="ECO:0000259" key="1">
    <source>
        <dbReference type="Pfam" id="PF04289"/>
    </source>
</evidence>
<accession>A0A4P7LHB0</accession>
<dbReference type="Gene3D" id="1.20.58.290">
    <property type="entry name" value="Hypothetical membrane protein ta0354_69_121"/>
    <property type="match status" value="1"/>
</dbReference>
<dbReference type="Pfam" id="PF20766">
    <property type="entry name" value="DUF447_C"/>
    <property type="match status" value="1"/>
</dbReference>
<organism evidence="3 4">
    <name type="scientific">Cupriavidus oxalaticus</name>
    <dbReference type="NCBI Taxonomy" id="96344"/>
    <lineage>
        <taxon>Bacteria</taxon>
        <taxon>Pseudomonadati</taxon>
        <taxon>Pseudomonadota</taxon>
        <taxon>Betaproteobacteria</taxon>
        <taxon>Burkholderiales</taxon>
        <taxon>Burkholderiaceae</taxon>
        <taxon>Cupriavidus</taxon>
    </lineage>
</organism>